<dbReference type="Proteomes" id="UP001311232">
    <property type="component" value="Unassembled WGS sequence"/>
</dbReference>
<comment type="caution">
    <text evidence="2">The sequence shown here is derived from an EMBL/GenBank/DDBJ whole genome shotgun (WGS) entry which is preliminary data.</text>
</comment>
<evidence type="ECO:0000313" key="2">
    <source>
        <dbReference type="EMBL" id="KAK5603197.1"/>
    </source>
</evidence>
<organism evidence="2 3">
    <name type="scientific">Crenichthys baileyi</name>
    <name type="common">White River springfish</name>
    <dbReference type="NCBI Taxonomy" id="28760"/>
    <lineage>
        <taxon>Eukaryota</taxon>
        <taxon>Metazoa</taxon>
        <taxon>Chordata</taxon>
        <taxon>Craniata</taxon>
        <taxon>Vertebrata</taxon>
        <taxon>Euteleostomi</taxon>
        <taxon>Actinopterygii</taxon>
        <taxon>Neopterygii</taxon>
        <taxon>Teleostei</taxon>
        <taxon>Neoteleostei</taxon>
        <taxon>Acanthomorphata</taxon>
        <taxon>Ovalentaria</taxon>
        <taxon>Atherinomorphae</taxon>
        <taxon>Cyprinodontiformes</taxon>
        <taxon>Goodeidae</taxon>
        <taxon>Crenichthys</taxon>
    </lineage>
</organism>
<sequence length="245" mass="27519">MILQGSAFKFSHSWISQLSAELRPYSTPSPPSDSQFLYHQASSPSPISQLSAGLRPYSTPSPPSDSQFPYHQASSPSPVSDPIPVQPEKKSRKLLHHAGLEQLEEEDDDADEYYPVLFQQPCQPERVNPMPANKTQELLGIQFKESRVPKMDHKQGETAVMECEESGTYNEEQMEEDATELPASPEIFREGARRPQRAPQGNPKFFYIWELGSPFVTTLGLHHSPPPHNPPDEHCLPNYISYGHG</sequence>
<name>A0AAV9R4B1_9TELE</name>
<proteinExistence type="predicted"/>
<feature type="region of interest" description="Disordered" evidence="1">
    <location>
        <begin position="22"/>
        <end position="98"/>
    </location>
</feature>
<protein>
    <submittedName>
        <fullName evidence="2">Uncharacterized protein</fullName>
    </submittedName>
</protein>
<dbReference type="EMBL" id="JAHHUM010002554">
    <property type="protein sequence ID" value="KAK5603197.1"/>
    <property type="molecule type" value="Genomic_DNA"/>
</dbReference>
<keyword evidence="3" id="KW-1185">Reference proteome</keyword>
<feature type="compositionally biased region" description="Polar residues" evidence="1">
    <location>
        <begin position="32"/>
        <end position="51"/>
    </location>
</feature>
<dbReference type="AlphaFoldDB" id="A0AAV9R4B1"/>
<accession>A0AAV9R4B1</accession>
<evidence type="ECO:0000256" key="1">
    <source>
        <dbReference type="SAM" id="MobiDB-lite"/>
    </source>
</evidence>
<gene>
    <name evidence="2" type="ORF">CRENBAI_012926</name>
</gene>
<evidence type="ECO:0000313" key="3">
    <source>
        <dbReference type="Proteomes" id="UP001311232"/>
    </source>
</evidence>
<reference evidence="2 3" key="1">
    <citation type="submission" date="2021-06" db="EMBL/GenBank/DDBJ databases">
        <authorList>
            <person name="Palmer J.M."/>
        </authorList>
    </citation>
    <scope>NUCLEOTIDE SEQUENCE [LARGE SCALE GENOMIC DNA]</scope>
    <source>
        <strain evidence="2 3">MEX-2019</strain>
        <tissue evidence="2">Muscle</tissue>
    </source>
</reference>
<feature type="compositionally biased region" description="Polar residues" evidence="1">
    <location>
        <begin position="64"/>
        <end position="73"/>
    </location>
</feature>